<protein>
    <submittedName>
        <fullName evidence="2">Uncharacterized protein</fullName>
    </submittedName>
</protein>
<proteinExistence type="predicted"/>
<reference evidence="2" key="1">
    <citation type="submission" date="2020-05" db="EMBL/GenBank/DDBJ databases">
        <title>WGS assembly of Panicum virgatum.</title>
        <authorList>
            <person name="Lovell J.T."/>
            <person name="Jenkins J."/>
            <person name="Shu S."/>
            <person name="Juenger T.E."/>
            <person name="Schmutz J."/>
        </authorList>
    </citation>
    <scope>NUCLEOTIDE SEQUENCE</scope>
    <source>
        <strain evidence="2">AP13</strain>
    </source>
</reference>
<keyword evidence="3" id="KW-1185">Reference proteome</keyword>
<evidence type="ECO:0000256" key="1">
    <source>
        <dbReference type="SAM" id="MobiDB-lite"/>
    </source>
</evidence>
<gene>
    <name evidence="2" type="ORF">PVAP13_3NG206763</name>
</gene>
<evidence type="ECO:0000313" key="3">
    <source>
        <dbReference type="Proteomes" id="UP000823388"/>
    </source>
</evidence>
<name>A0A8T0U2B7_PANVG</name>
<sequence>MVENAGNVAEDIVVKKHTETVDDVSREQKVQDVEVIISVVEQMPASAVESKLEDGKLGKIDASLTSPDALAGELTGEFQEEDEEVEAIMEAKVANKIADDVETAVAENEKPEQEGEKVEKVALGEKKEAKVPIVSIGAAEIEDILAPFTEANDELLYQKESSNDIMVMGGEEVLEELIQKVVDVPMSETGIVVVNDGSTEEVVSSSADSVLEDSLWLQLNAEGQATATKVVDDIGVKKSLEFENIVGAIEYVDVKIHKEAENVVVDTEKHTETLKDDVSREPMVQDTNAIISMVEPVPILAMDSNLETNEWGEGDASLASPNALEGDKRGELW</sequence>
<accession>A0A8T0U2B7</accession>
<comment type="caution">
    <text evidence="2">The sequence shown here is derived from an EMBL/GenBank/DDBJ whole genome shotgun (WGS) entry which is preliminary data.</text>
</comment>
<feature type="region of interest" description="Disordered" evidence="1">
    <location>
        <begin position="311"/>
        <end position="333"/>
    </location>
</feature>
<evidence type="ECO:0000313" key="2">
    <source>
        <dbReference type="EMBL" id="KAG2616447.1"/>
    </source>
</evidence>
<dbReference type="Proteomes" id="UP000823388">
    <property type="component" value="Chromosome 3N"/>
</dbReference>
<organism evidence="2 3">
    <name type="scientific">Panicum virgatum</name>
    <name type="common">Blackwell switchgrass</name>
    <dbReference type="NCBI Taxonomy" id="38727"/>
    <lineage>
        <taxon>Eukaryota</taxon>
        <taxon>Viridiplantae</taxon>
        <taxon>Streptophyta</taxon>
        <taxon>Embryophyta</taxon>
        <taxon>Tracheophyta</taxon>
        <taxon>Spermatophyta</taxon>
        <taxon>Magnoliopsida</taxon>
        <taxon>Liliopsida</taxon>
        <taxon>Poales</taxon>
        <taxon>Poaceae</taxon>
        <taxon>PACMAD clade</taxon>
        <taxon>Panicoideae</taxon>
        <taxon>Panicodae</taxon>
        <taxon>Paniceae</taxon>
        <taxon>Panicinae</taxon>
        <taxon>Panicum</taxon>
        <taxon>Panicum sect. Hiantes</taxon>
    </lineage>
</organism>
<dbReference type="EMBL" id="CM029042">
    <property type="protein sequence ID" value="KAG2616447.1"/>
    <property type="molecule type" value="Genomic_DNA"/>
</dbReference>
<dbReference type="AlphaFoldDB" id="A0A8T0U2B7"/>